<feature type="region of interest" description="Disordered" evidence="2">
    <location>
        <begin position="288"/>
        <end position="319"/>
    </location>
</feature>
<dbReference type="PANTHER" id="PTHR47784:SF5">
    <property type="entry name" value="STEROL UPTAKE CONTROL PROTEIN 2"/>
    <property type="match status" value="1"/>
</dbReference>
<feature type="compositionally biased region" description="Pro residues" evidence="2">
    <location>
        <begin position="91"/>
        <end position="101"/>
    </location>
</feature>
<dbReference type="GO" id="GO:0008270">
    <property type="term" value="F:zinc ion binding"/>
    <property type="evidence" value="ECO:0007669"/>
    <property type="project" value="InterPro"/>
</dbReference>
<dbReference type="Proteomes" id="UP000800041">
    <property type="component" value="Unassembled WGS sequence"/>
</dbReference>
<dbReference type="EMBL" id="ML977154">
    <property type="protein sequence ID" value="KAF1987127.1"/>
    <property type="molecule type" value="Genomic_DNA"/>
</dbReference>
<evidence type="ECO:0000313" key="5">
    <source>
        <dbReference type="Proteomes" id="UP000800041"/>
    </source>
</evidence>
<evidence type="ECO:0000256" key="2">
    <source>
        <dbReference type="SAM" id="MobiDB-lite"/>
    </source>
</evidence>
<feature type="domain" description="Zn(2)-C6 fungal-type" evidence="3">
    <location>
        <begin position="13"/>
        <end position="43"/>
    </location>
</feature>
<dbReference type="InterPro" id="IPR021858">
    <property type="entry name" value="Fun_TF"/>
</dbReference>
<dbReference type="Gene3D" id="4.10.240.10">
    <property type="entry name" value="Zn(2)-C6 fungal-type DNA-binding domain"/>
    <property type="match status" value="1"/>
</dbReference>
<keyword evidence="1" id="KW-0539">Nucleus</keyword>
<feature type="compositionally biased region" description="Low complexity" evidence="2">
    <location>
        <begin position="81"/>
        <end position="90"/>
    </location>
</feature>
<dbReference type="OrthoDB" id="5386330at2759"/>
<dbReference type="SMART" id="SM00066">
    <property type="entry name" value="GAL4"/>
    <property type="match status" value="1"/>
</dbReference>
<evidence type="ECO:0000259" key="3">
    <source>
        <dbReference type="PROSITE" id="PS50048"/>
    </source>
</evidence>
<feature type="compositionally biased region" description="Low complexity" evidence="2">
    <location>
        <begin position="102"/>
        <end position="112"/>
    </location>
</feature>
<dbReference type="InterPro" id="IPR053157">
    <property type="entry name" value="Sterol_Uptake_Regulator"/>
</dbReference>
<dbReference type="CDD" id="cd00067">
    <property type="entry name" value="GAL4"/>
    <property type="match status" value="1"/>
</dbReference>
<accession>A0A6G1H248</accession>
<name>A0A6G1H248_9PEZI</name>
<evidence type="ECO:0000256" key="1">
    <source>
        <dbReference type="ARBA" id="ARBA00023242"/>
    </source>
</evidence>
<proteinExistence type="predicted"/>
<keyword evidence="5" id="KW-1185">Reference proteome</keyword>
<dbReference type="PANTHER" id="PTHR47784">
    <property type="entry name" value="STEROL UPTAKE CONTROL PROTEIN 2"/>
    <property type="match status" value="1"/>
</dbReference>
<protein>
    <recommendedName>
        <fullName evidence="3">Zn(2)-C6 fungal-type domain-containing protein</fullName>
    </recommendedName>
</protein>
<dbReference type="GO" id="GO:0001228">
    <property type="term" value="F:DNA-binding transcription activator activity, RNA polymerase II-specific"/>
    <property type="evidence" value="ECO:0007669"/>
    <property type="project" value="TreeGrafter"/>
</dbReference>
<dbReference type="PROSITE" id="PS50048">
    <property type="entry name" value="ZN2_CY6_FUNGAL_2"/>
    <property type="match status" value="1"/>
</dbReference>
<dbReference type="Pfam" id="PF11951">
    <property type="entry name" value="Fungal_trans_2"/>
    <property type="match status" value="1"/>
</dbReference>
<dbReference type="AlphaFoldDB" id="A0A6G1H248"/>
<gene>
    <name evidence="4" type="ORF">K402DRAFT_393289</name>
</gene>
<reference evidence="4" key="1">
    <citation type="journal article" date="2020" name="Stud. Mycol.">
        <title>101 Dothideomycetes genomes: a test case for predicting lifestyles and emergence of pathogens.</title>
        <authorList>
            <person name="Haridas S."/>
            <person name="Albert R."/>
            <person name="Binder M."/>
            <person name="Bloem J."/>
            <person name="Labutti K."/>
            <person name="Salamov A."/>
            <person name="Andreopoulos B."/>
            <person name="Baker S."/>
            <person name="Barry K."/>
            <person name="Bills G."/>
            <person name="Bluhm B."/>
            <person name="Cannon C."/>
            <person name="Castanera R."/>
            <person name="Culley D."/>
            <person name="Daum C."/>
            <person name="Ezra D."/>
            <person name="Gonzalez J."/>
            <person name="Henrissat B."/>
            <person name="Kuo A."/>
            <person name="Liang C."/>
            <person name="Lipzen A."/>
            <person name="Lutzoni F."/>
            <person name="Magnuson J."/>
            <person name="Mondo S."/>
            <person name="Nolan M."/>
            <person name="Ohm R."/>
            <person name="Pangilinan J."/>
            <person name="Park H.-J."/>
            <person name="Ramirez L."/>
            <person name="Alfaro M."/>
            <person name="Sun H."/>
            <person name="Tritt A."/>
            <person name="Yoshinaga Y."/>
            <person name="Zwiers L.-H."/>
            <person name="Turgeon B."/>
            <person name="Goodwin S."/>
            <person name="Spatafora J."/>
            <person name="Crous P."/>
            <person name="Grigoriev I."/>
        </authorList>
    </citation>
    <scope>NUCLEOTIDE SEQUENCE</scope>
    <source>
        <strain evidence="4">CBS 113979</strain>
    </source>
</reference>
<dbReference type="InterPro" id="IPR036864">
    <property type="entry name" value="Zn2-C6_fun-type_DNA-bd_sf"/>
</dbReference>
<dbReference type="Pfam" id="PF00172">
    <property type="entry name" value="Zn_clus"/>
    <property type="match status" value="1"/>
</dbReference>
<dbReference type="PROSITE" id="PS00463">
    <property type="entry name" value="ZN2_CY6_FUNGAL_1"/>
    <property type="match status" value="1"/>
</dbReference>
<dbReference type="InterPro" id="IPR001138">
    <property type="entry name" value="Zn2Cys6_DnaBD"/>
</dbReference>
<evidence type="ECO:0000313" key="4">
    <source>
        <dbReference type="EMBL" id="KAF1987127.1"/>
    </source>
</evidence>
<dbReference type="SUPFAM" id="SSF57701">
    <property type="entry name" value="Zn2/Cys6 DNA-binding domain"/>
    <property type="match status" value="1"/>
</dbReference>
<organism evidence="4 5">
    <name type="scientific">Aulographum hederae CBS 113979</name>
    <dbReference type="NCBI Taxonomy" id="1176131"/>
    <lineage>
        <taxon>Eukaryota</taxon>
        <taxon>Fungi</taxon>
        <taxon>Dikarya</taxon>
        <taxon>Ascomycota</taxon>
        <taxon>Pezizomycotina</taxon>
        <taxon>Dothideomycetes</taxon>
        <taxon>Pleosporomycetidae</taxon>
        <taxon>Aulographales</taxon>
        <taxon>Aulographaceae</taxon>
    </lineage>
</organism>
<sequence length="482" mass="53837">MPSRRAHEKNRHGCQQCKVRRVRCDLQLPACGNCERRKESCSRGFRNQVDARSDLTVASPASDPLSGPASRGASEQSIRLSSRAASRPTSWPSPAPSPAPTSAPSSAPASVPASGVKTLAFSELELMHHFSTVVYRTLSDDAVAQDLWQRDVPREALRHSHLMHAILALSALHLHSISEDAQETSKYRDRATHHFDLALPPLQQLVVEVDEANCDSVLATAILLGFFSSFRAQSEEEGLTYIFSFWYNHQLLRGIHTILGQISPQFRESKLSNVYSTSQLYHGVHRTADATKPSLGEETKAPDLSPGFHKPAPSIEPLKPNLEETRLSTSLQPKPWTRVSIPRAFQQGMDLLRRNIITLGGDDEAKVKLYFTAVMLLEENVLADISNPQLINVSYMFLPAADRIFMELVGGQDPIALAIFAHYAPILHRQRHRWWMGENGAKFFSSVKRMLGAEARDLLDWPEQFLTDHSGAQESDAWLYYT</sequence>
<feature type="region of interest" description="Disordered" evidence="2">
    <location>
        <begin position="52"/>
        <end position="112"/>
    </location>
</feature>